<reference evidence="2" key="1">
    <citation type="submission" date="2024-02" db="EMBL/GenBank/DDBJ databases">
        <authorList>
            <consortium name="ELIXIR-Norway"/>
            <consortium name="Elixir Norway"/>
        </authorList>
    </citation>
    <scope>NUCLEOTIDE SEQUENCE</scope>
</reference>
<proteinExistence type="predicted"/>
<dbReference type="Proteomes" id="UP001497512">
    <property type="component" value="Chromosome 8"/>
</dbReference>
<feature type="compositionally biased region" description="Low complexity" evidence="1">
    <location>
        <begin position="34"/>
        <end position="47"/>
    </location>
</feature>
<name>A0ABP0UYA4_9BRYO</name>
<feature type="region of interest" description="Disordered" evidence="1">
    <location>
        <begin position="21"/>
        <end position="67"/>
    </location>
</feature>
<sequence length="67" mass="7102">MVAQLSKSRRLSLCGWAAAAQAEAGLPPPRPPSRGRTPGPGSRPSGRWATTRPNSGRPIEVCNDRPL</sequence>
<accession>A0ABP0UYA4</accession>
<keyword evidence="3" id="KW-1185">Reference proteome</keyword>
<protein>
    <submittedName>
        <fullName evidence="2">Uncharacterized protein</fullName>
    </submittedName>
</protein>
<evidence type="ECO:0000256" key="1">
    <source>
        <dbReference type="SAM" id="MobiDB-lite"/>
    </source>
</evidence>
<evidence type="ECO:0000313" key="3">
    <source>
        <dbReference type="Proteomes" id="UP001497512"/>
    </source>
</evidence>
<dbReference type="EMBL" id="OZ019900">
    <property type="protein sequence ID" value="CAK9233474.1"/>
    <property type="molecule type" value="Genomic_DNA"/>
</dbReference>
<gene>
    <name evidence="2" type="ORF">CSSPTR1EN2_LOCUS21504</name>
</gene>
<evidence type="ECO:0000313" key="2">
    <source>
        <dbReference type="EMBL" id="CAK9233474.1"/>
    </source>
</evidence>
<organism evidence="2 3">
    <name type="scientific">Sphagnum troendelagicum</name>
    <dbReference type="NCBI Taxonomy" id="128251"/>
    <lineage>
        <taxon>Eukaryota</taxon>
        <taxon>Viridiplantae</taxon>
        <taxon>Streptophyta</taxon>
        <taxon>Embryophyta</taxon>
        <taxon>Bryophyta</taxon>
        <taxon>Sphagnophytina</taxon>
        <taxon>Sphagnopsida</taxon>
        <taxon>Sphagnales</taxon>
        <taxon>Sphagnaceae</taxon>
        <taxon>Sphagnum</taxon>
    </lineage>
</organism>